<dbReference type="InterPro" id="IPR007603">
    <property type="entry name" value="Choline_transptr-like"/>
</dbReference>
<dbReference type="PANTHER" id="PTHR12385:SF12">
    <property type="entry name" value="CHOLINE TRANSPORTER-LIKE PROTEIN"/>
    <property type="match status" value="1"/>
</dbReference>
<feature type="transmembrane region" description="Helical" evidence="6">
    <location>
        <begin position="697"/>
        <end position="719"/>
    </location>
</feature>
<reference evidence="8" key="2">
    <citation type="submission" date="2022-06" db="UniProtKB">
        <authorList>
            <consortium name="EnsemblMetazoa"/>
        </authorList>
    </citation>
    <scope>IDENTIFICATION</scope>
    <source>
        <strain evidence="8">PS312</strain>
    </source>
</reference>
<dbReference type="EnsemblMetazoa" id="PPA35121.1">
    <property type="protein sequence ID" value="PPA35121.1"/>
    <property type="gene ID" value="WBGene00273490"/>
</dbReference>
<feature type="transmembrane region" description="Helical" evidence="6">
    <location>
        <begin position="656"/>
        <end position="677"/>
    </location>
</feature>
<evidence type="ECO:0000256" key="6">
    <source>
        <dbReference type="RuleBase" id="RU368066"/>
    </source>
</evidence>
<feature type="compositionally biased region" description="Basic and acidic residues" evidence="7">
    <location>
        <begin position="764"/>
        <end position="777"/>
    </location>
</feature>
<keyword evidence="3 6" id="KW-0812">Transmembrane</keyword>
<evidence type="ECO:0000256" key="4">
    <source>
        <dbReference type="ARBA" id="ARBA00022989"/>
    </source>
</evidence>
<evidence type="ECO:0000313" key="9">
    <source>
        <dbReference type="Proteomes" id="UP000005239"/>
    </source>
</evidence>
<dbReference type="GO" id="GO:0022857">
    <property type="term" value="F:transmembrane transporter activity"/>
    <property type="evidence" value="ECO:0000318"/>
    <property type="project" value="GO_Central"/>
</dbReference>
<dbReference type="OrthoDB" id="420519at2759"/>
<evidence type="ECO:0000256" key="7">
    <source>
        <dbReference type="SAM" id="MobiDB-lite"/>
    </source>
</evidence>
<sequence>MCCLFPCCGHAEDDGNERGMSKTSSRSCTDICFLFVFLIFCGGLVAVTMYGLERGDPYRILYGSDSFGNTCGRENEALRVAGNESIRVPHSGRNMTDKRFLFPLDFRRPLSTLWVCVEACPGQMLMSHGEIERQNVLGNAVYNYKTCLKTGLVQSYTIKLEIRVKPEIIWFEGAMKNESGMNISLCVDETSTRHATAHTHDGHCPVLPVHPSSAILNRCLPNDLLSVGMGLATEVLNVVKDVDWVRTCVSSVMASSWAVLQSIGLAVVLASSWAILQSIGLAVDEYGSDEDEYVLSLTMVFLLRFLAPVAVYFVYVLVVIVFGGISGGLWYAWWTAHGHERYGVDETMESATTSSFLSTPRTTRLAEYYVDEKGEVQKREGDSLPMAALTISSILGQEATVSEQALIGLALGASVITLFIILLMWCLLPRGKLLVNLFKQSGQALAAMPCLLIQPLSTAICVLLVGGYSAANALLVYTAAAPVPTLHDDTQLAVVTYNVTQTQKYMLAYQAIGFIWLCEFAFAYQRMLIAGAVAKWYFDRSGRSPVCGSRWNTIRFHLGSLALGSFIITIVRIPRYILMYIYAKMKASENVIVQKLLACCICTLACIEKCLNYLNYNAYTVIAYTGQSFCPAAKTAVNVLLDNAIHVATINSIGDFVLFLAKAAVGAACASLCLILIKDDASITNWWPQLLIVGLAAYQVANCFISIYEMVIDALFLCIAEDFSMEKDGASQRRAQPEMMDYMERTIVHEESIRSSRGLKRREGRGTRDEKETFEMY</sequence>
<feature type="region of interest" description="Disordered" evidence="7">
    <location>
        <begin position="754"/>
        <end position="777"/>
    </location>
</feature>
<comment type="function">
    <text evidence="6">Choline transporter.</text>
</comment>
<evidence type="ECO:0000313" key="8">
    <source>
        <dbReference type="EnsemblMetazoa" id="PPA35121.1"/>
    </source>
</evidence>
<evidence type="ECO:0000256" key="3">
    <source>
        <dbReference type="ARBA" id="ARBA00022692"/>
    </source>
</evidence>
<evidence type="ECO:0000256" key="5">
    <source>
        <dbReference type="ARBA" id="ARBA00023136"/>
    </source>
</evidence>
<feature type="transmembrane region" description="Helical" evidence="6">
    <location>
        <begin position="31"/>
        <end position="52"/>
    </location>
</feature>
<keyword evidence="5 6" id="KW-0472">Membrane</keyword>
<dbReference type="PANTHER" id="PTHR12385">
    <property type="entry name" value="CHOLINE TRANSPORTER-LIKE (SLC FAMILY 44)"/>
    <property type="match status" value="1"/>
</dbReference>
<accession>A0A8R1YLT0</accession>
<protein>
    <recommendedName>
        <fullName evidence="6">Choline transporter-like protein</fullName>
    </recommendedName>
</protein>
<feature type="transmembrane region" description="Helical" evidence="6">
    <location>
        <begin position="405"/>
        <end position="428"/>
    </location>
</feature>
<organism evidence="8 9">
    <name type="scientific">Pristionchus pacificus</name>
    <name type="common">Parasitic nematode worm</name>
    <dbReference type="NCBI Taxonomy" id="54126"/>
    <lineage>
        <taxon>Eukaryota</taxon>
        <taxon>Metazoa</taxon>
        <taxon>Ecdysozoa</taxon>
        <taxon>Nematoda</taxon>
        <taxon>Chromadorea</taxon>
        <taxon>Rhabditida</taxon>
        <taxon>Rhabditina</taxon>
        <taxon>Diplogasteromorpha</taxon>
        <taxon>Diplogasteroidea</taxon>
        <taxon>Neodiplogasteridae</taxon>
        <taxon>Pristionchus</taxon>
    </lineage>
</organism>
<evidence type="ECO:0000256" key="1">
    <source>
        <dbReference type="ARBA" id="ARBA00004141"/>
    </source>
</evidence>
<dbReference type="GO" id="GO:0055085">
    <property type="term" value="P:transmembrane transport"/>
    <property type="evidence" value="ECO:0000318"/>
    <property type="project" value="GO_Central"/>
</dbReference>
<accession>A0A2A6B6N4</accession>
<comment type="similarity">
    <text evidence="2 6">Belongs to the CTL (choline transporter-like) family.</text>
</comment>
<feature type="transmembrane region" description="Helical" evidence="6">
    <location>
        <begin position="309"/>
        <end position="333"/>
    </location>
</feature>
<dbReference type="Proteomes" id="UP000005239">
    <property type="component" value="Unassembled WGS sequence"/>
</dbReference>
<keyword evidence="9" id="KW-1185">Reference proteome</keyword>
<feature type="transmembrane region" description="Helical" evidence="6">
    <location>
        <begin position="514"/>
        <end position="538"/>
    </location>
</feature>
<proteinExistence type="inferred from homology"/>
<gene>
    <name evidence="8" type="primary">WBGene00273490</name>
</gene>
<feature type="transmembrane region" description="Helical" evidence="6">
    <location>
        <begin position="558"/>
        <end position="578"/>
    </location>
</feature>
<dbReference type="AlphaFoldDB" id="A0A2A6B6N4"/>
<comment type="subcellular location">
    <subcellularLocation>
        <location evidence="6">Cell membrane</location>
        <topology evidence="6">Multi-pass membrane protein</topology>
    </subcellularLocation>
    <subcellularLocation>
        <location evidence="1">Membrane</location>
        <topology evidence="1">Multi-pass membrane protein</topology>
    </subcellularLocation>
</comment>
<reference evidence="9" key="1">
    <citation type="journal article" date="2008" name="Nat. Genet.">
        <title>The Pristionchus pacificus genome provides a unique perspective on nematode lifestyle and parasitism.</title>
        <authorList>
            <person name="Dieterich C."/>
            <person name="Clifton S.W."/>
            <person name="Schuster L.N."/>
            <person name="Chinwalla A."/>
            <person name="Delehaunty K."/>
            <person name="Dinkelacker I."/>
            <person name="Fulton L."/>
            <person name="Fulton R."/>
            <person name="Godfrey J."/>
            <person name="Minx P."/>
            <person name="Mitreva M."/>
            <person name="Roeseler W."/>
            <person name="Tian H."/>
            <person name="Witte H."/>
            <person name="Yang S.P."/>
            <person name="Wilson R.K."/>
            <person name="Sommer R.J."/>
        </authorList>
    </citation>
    <scope>NUCLEOTIDE SEQUENCE [LARGE SCALE GENOMIC DNA]</scope>
    <source>
        <strain evidence="9">PS312</strain>
    </source>
</reference>
<name>A0A2A6B6N4_PRIPA</name>
<dbReference type="GO" id="GO:0016020">
    <property type="term" value="C:membrane"/>
    <property type="evidence" value="ECO:0000318"/>
    <property type="project" value="GO_Central"/>
</dbReference>
<evidence type="ECO:0000256" key="2">
    <source>
        <dbReference type="ARBA" id="ARBA00007168"/>
    </source>
</evidence>
<dbReference type="Pfam" id="PF04515">
    <property type="entry name" value="Choline_transpo"/>
    <property type="match status" value="1"/>
</dbReference>
<dbReference type="GO" id="GO:0005886">
    <property type="term" value="C:plasma membrane"/>
    <property type="evidence" value="ECO:0007669"/>
    <property type="project" value="UniProtKB-SubCell"/>
</dbReference>
<keyword evidence="4 6" id="KW-1133">Transmembrane helix</keyword>